<sequence>MFATIACARLRRPGLDARGLTPTQFSSAEEKARMGDAILSFIARGMPQTGFSKALYTRVSSMWGFIACYNRDGFWGRHLASTAGRVGFLEQIARYPCFGQAAFTWCDVEREIATRIREHSLLEAYRDACAREREGNERRQLAALLARYGSDGAAQPEAAQLGLF</sequence>
<evidence type="ECO:0000313" key="1">
    <source>
        <dbReference type="EMBL" id="MBO1326203.1"/>
    </source>
</evidence>
<protein>
    <submittedName>
        <fullName evidence="1">Uncharacterized protein</fullName>
    </submittedName>
</protein>
<dbReference type="RefSeq" id="WP_207846893.1">
    <property type="nucleotide sequence ID" value="NZ_JAFVMH010000008.1"/>
</dbReference>
<organism evidence="1 2">
    <name type="scientific">Acetobacter garciniae</name>
    <dbReference type="NCBI Taxonomy" id="2817435"/>
    <lineage>
        <taxon>Bacteria</taxon>
        <taxon>Pseudomonadati</taxon>
        <taxon>Pseudomonadota</taxon>
        <taxon>Alphaproteobacteria</taxon>
        <taxon>Acetobacterales</taxon>
        <taxon>Acetobacteraceae</taxon>
        <taxon>Acetobacter</taxon>
    </lineage>
</organism>
<comment type="caution">
    <text evidence="1">The sequence shown here is derived from an EMBL/GenBank/DDBJ whole genome shotgun (WGS) entry which is preliminary data.</text>
</comment>
<proteinExistence type="predicted"/>
<dbReference type="EMBL" id="JAFVMH010000008">
    <property type="protein sequence ID" value="MBO1326203.1"/>
    <property type="molecule type" value="Genomic_DNA"/>
</dbReference>
<gene>
    <name evidence="1" type="ORF">J2D77_13695</name>
</gene>
<accession>A0A939HKQ8</accession>
<keyword evidence="2" id="KW-1185">Reference proteome</keyword>
<dbReference type="AlphaFoldDB" id="A0A939HKQ8"/>
<reference evidence="1" key="1">
    <citation type="submission" date="2021-03" db="EMBL/GenBank/DDBJ databases">
        <title>The complete genome sequence of Acetobacter sp. TBRC 12339.</title>
        <authorList>
            <person name="Charoenyingcharoen P."/>
            <person name="Yukphan P."/>
        </authorList>
    </citation>
    <scope>NUCLEOTIDE SEQUENCE</scope>
    <source>
        <strain evidence="1">TBRC 12339</strain>
    </source>
</reference>
<name>A0A939HKQ8_9PROT</name>
<evidence type="ECO:0000313" key="2">
    <source>
        <dbReference type="Proteomes" id="UP000664073"/>
    </source>
</evidence>
<dbReference type="Proteomes" id="UP000664073">
    <property type="component" value="Unassembled WGS sequence"/>
</dbReference>